<comment type="similarity">
    <text evidence="2">Belongs to the SKP1 family.</text>
</comment>
<dbReference type="FunFam" id="3.30.710.10:FF:000035">
    <property type="entry name" value="Elongin C transcription elongation factor"/>
    <property type="match status" value="1"/>
</dbReference>
<reference evidence="6" key="1">
    <citation type="journal article" date="2017" name="Nat. Ecol. Evol.">
        <title>Genome expansion and lineage-specific genetic innovations in the forest pathogenic fungi Armillaria.</title>
        <authorList>
            <person name="Sipos G."/>
            <person name="Prasanna A.N."/>
            <person name="Walter M.C."/>
            <person name="O'Connor E."/>
            <person name="Balint B."/>
            <person name="Krizsan K."/>
            <person name="Kiss B."/>
            <person name="Hess J."/>
            <person name="Varga T."/>
            <person name="Slot J."/>
            <person name="Riley R."/>
            <person name="Boka B."/>
            <person name="Rigling D."/>
            <person name="Barry K."/>
            <person name="Lee J."/>
            <person name="Mihaltcheva S."/>
            <person name="LaButti K."/>
            <person name="Lipzen A."/>
            <person name="Waldron R."/>
            <person name="Moloney N.M."/>
            <person name="Sperisen C."/>
            <person name="Kredics L."/>
            <person name="Vagvoelgyi C."/>
            <person name="Patrignani A."/>
            <person name="Fitzpatrick D."/>
            <person name="Nagy I."/>
            <person name="Doyle S."/>
            <person name="Anderson J.B."/>
            <person name="Grigoriev I.V."/>
            <person name="Gueldener U."/>
            <person name="Muensterkoetter M."/>
            <person name="Nagy L.G."/>
        </authorList>
    </citation>
    <scope>NUCLEOTIDE SEQUENCE [LARGE SCALE GENOMIC DNA]</scope>
    <source>
        <strain evidence="6">C18/9</strain>
    </source>
</reference>
<keyword evidence="4" id="KW-0539">Nucleus</keyword>
<proteinExistence type="inferred from homology"/>
<organism evidence="5 6">
    <name type="scientific">Armillaria ostoyae</name>
    <name type="common">Armillaria root rot fungus</name>
    <dbReference type="NCBI Taxonomy" id="47428"/>
    <lineage>
        <taxon>Eukaryota</taxon>
        <taxon>Fungi</taxon>
        <taxon>Dikarya</taxon>
        <taxon>Basidiomycota</taxon>
        <taxon>Agaricomycotina</taxon>
        <taxon>Agaricomycetes</taxon>
        <taxon>Agaricomycetidae</taxon>
        <taxon>Agaricales</taxon>
        <taxon>Marasmiineae</taxon>
        <taxon>Physalacriaceae</taxon>
        <taxon>Armillaria</taxon>
    </lineage>
</organism>
<gene>
    <name evidence="5" type="ORF">ARMOST_04483</name>
</gene>
<dbReference type="AlphaFoldDB" id="A0A284QXM3"/>
<dbReference type="InterPro" id="IPR001232">
    <property type="entry name" value="SKP1-like"/>
</dbReference>
<dbReference type="PANTHER" id="PTHR20648">
    <property type="entry name" value="ELONGIN-C"/>
    <property type="match status" value="1"/>
</dbReference>
<evidence type="ECO:0000256" key="4">
    <source>
        <dbReference type="ARBA" id="ARBA00023242"/>
    </source>
</evidence>
<dbReference type="STRING" id="47428.A0A284QXM3"/>
<dbReference type="SMART" id="SM00512">
    <property type="entry name" value="Skp1"/>
    <property type="match status" value="1"/>
</dbReference>
<dbReference type="EMBL" id="FUEG01000003">
    <property type="protein sequence ID" value="SJL01165.1"/>
    <property type="molecule type" value="Genomic_DNA"/>
</dbReference>
<dbReference type="InterPro" id="IPR011333">
    <property type="entry name" value="SKP1/BTB/POZ_sf"/>
</dbReference>
<accession>A0A284QXM3</accession>
<sequence length="204" mass="23074">MADVEMNADSKDEDWVRIESNDGFSFLVRRRVANISGTIKNSLDTESGFSEAESKTYVAREYRGLIVQKLLEYMCFKAHYEKVGPKEEVPVNEFLERIPPEIVLELLLAADYQESQYPSFSPRNESAKRVRSVKQIAVCVFDLCTIYRIRVTFNGMCSWSCLSSISQNAATSKDDYTRYDTGLSHHVVAIPGPLATTASPSHRQ</sequence>
<evidence type="ECO:0000313" key="6">
    <source>
        <dbReference type="Proteomes" id="UP000219338"/>
    </source>
</evidence>
<evidence type="ECO:0000256" key="1">
    <source>
        <dbReference type="ARBA" id="ARBA00004123"/>
    </source>
</evidence>
<dbReference type="SUPFAM" id="SSF54695">
    <property type="entry name" value="POZ domain"/>
    <property type="match status" value="1"/>
</dbReference>
<evidence type="ECO:0000313" key="5">
    <source>
        <dbReference type="EMBL" id="SJL01165.1"/>
    </source>
</evidence>
<evidence type="ECO:0000256" key="3">
    <source>
        <dbReference type="ARBA" id="ARBA00021347"/>
    </source>
</evidence>
<dbReference type="InterPro" id="IPR039948">
    <property type="entry name" value="ELC1"/>
</dbReference>
<name>A0A284QXM3_ARMOS</name>
<dbReference type="Gene3D" id="3.30.710.10">
    <property type="entry name" value="Potassium Channel Kv1.1, Chain A"/>
    <property type="match status" value="1"/>
</dbReference>
<dbReference type="GO" id="GO:0006511">
    <property type="term" value="P:ubiquitin-dependent protein catabolic process"/>
    <property type="evidence" value="ECO:0007669"/>
    <property type="project" value="InterPro"/>
</dbReference>
<comment type="subcellular location">
    <subcellularLocation>
        <location evidence="1">Nucleus</location>
    </subcellularLocation>
</comment>
<protein>
    <recommendedName>
        <fullName evidence="3">Elongin-C</fullName>
    </recommendedName>
</protein>
<dbReference type="OrthoDB" id="249087at2759"/>
<evidence type="ECO:0000256" key="2">
    <source>
        <dbReference type="ARBA" id="ARBA00009993"/>
    </source>
</evidence>
<dbReference type="Proteomes" id="UP000219338">
    <property type="component" value="Unassembled WGS sequence"/>
</dbReference>
<keyword evidence="6" id="KW-1185">Reference proteome</keyword>
<dbReference type="GO" id="GO:0005634">
    <property type="term" value="C:nucleus"/>
    <property type="evidence" value="ECO:0007669"/>
    <property type="project" value="UniProtKB-SubCell"/>
</dbReference>